<protein>
    <recommendedName>
        <fullName evidence="1">Mechanosensitive channel protein 2/3 transmembrane domain-containing protein</fullName>
    </recommendedName>
</protein>
<dbReference type="InterPro" id="IPR057483">
    <property type="entry name" value="MSL2/3_TM_dom"/>
</dbReference>
<keyword evidence="3" id="KW-1185">Reference proteome</keyword>
<evidence type="ECO:0000259" key="1">
    <source>
        <dbReference type="Pfam" id="PF25237"/>
    </source>
</evidence>
<proteinExistence type="predicted"/>
<dbReference type="EMBL" id="SZYD01000017">
    <property type="protein sequence ID" value="KAD3066986.1"/>
    <property type="molecule type" value="Genomic_DNA"/>
</dbReference>
<dbReference type="Proteomes" id="UP000326396">
    <property type="component" value="Linkage Group LG7"/>
</dbReference>
<dbReference type="Pfam" id="PF25237">
    <property type="entry name" value="MSL2_3"/>
    <property type="match status" value="1"/>
</dbReference>
<gene>
    <name evidence="2" type="ORF">E3N88_34866</name>
</gene>
<reference evidence="2 3" key="1">
    <citation type="submission" date="2019-05" db="EMBL/GenBank/DDBJ databases">
        <title>Mikania micrantha, genome provides insights into the molecular mechanism of rapid growth.</title>
        <authorList>
            <person name="Liu B."/>
        </authorList>
    </citation>
    <scope>NUCLEOTIDE SEQUENCE [LARGE SCALE GENOMIC DNA]</scope>
    <source>
        <strain evidence="2">NLD-2019</strain>
        <tissue evidence="2">Leaf</tissue>
    </source>
</reference>
<organism evidence="2 3">
    <name type="scientific">Mikania micrantha</name>
    <name type="common">bitter vine</name>
    <dbReference type="NCBI Taxonomy" id="192012"/>
    <lineage>
        <taxon>Eukaryota</taxon>
        <taxon>Viridiplantae</taxon>
        <taxon>Streptophyta</taxon>
        <taxon>Embryophyta</taxon>
        <taxon>Tracheophyta</taxon>
        <taxon>Spermatophyta</taxon>
        <taxon>Magnoliopsida</taxon>
        <taxon>eudicotyledons</taxon>
        <taxon>Gunneridae</taxon>
        <taxon>Pentapetalae</taxon>
        <taxon>asterids</taxon>
        <taxon>campanulids</taxon>
        <taxon>Asterales</taxon>
        <taxon>Asteraceae</taxon>
        <taxon>Asteroideae</taxon>
        <taxon>Heliantheae alliance</taxon>
        <taxon>Eupatorieae</taxon>
        <taxon>Mikania</taxon>
    </lineage>
</organism>
<sequence>MSENSVTIPDELTMQIVALLWNGLGAQPTTTNSENLSIGIKINGDNYALWSTLMKKAIGVNNVSQYPTSKTLWDGLAITYGSETNSLQIFDLHKKANSLKQGADTIEECWNKLQNIWMTIYRRDPNPMKDLEGIKIYNKKLHEQRLYQLLTAIDDKLEPIKRDILKRDPLPSIETAYATIRREIARLNILKPDISEISMSSEIGLGLVAKESIGRTKTPQNKEREDKPKLYCSHCKMKRNTKETCGKLFGYPKWWEDNHKEKSESRGKGATAIRNQSVDVEPVASEHQGETIGFGGMTVGMNVTDGSNIIMNVNTCKSITLPAFLTVTDLCRVLEPVILPSASNQAVKQRLLNFFCSLSTVLAFAYCLSRQFFTIGSGDGVVYSTYDVVICFGSLIQQTQKYFADKKDPSDARTIHDLEVQMEVERRSRQELEPRRIRKERR</sequence>
<evidence type="ECO:0000313" key="3">
    <source>
        <dbReference type="Proteomes" id="UP000326396"/>
    </source>
</evidence>
<dbReference type="PANTHER" id="PTHR34222:SF43">
    <property type="entry name" value="RETROTRANSPOSON GAG DOMAIN-CONTAINING PROTEIN"/>
    <property type="match status" value="1"/>
</dbReference>
<comment type="caution">
    <text evidence="2">The sequence shown here is derived from an EMBL/GenBank/DDBJ whole genome shotgun (WGS) entry which is preliminary data.</text>
</comment>
<evidence type="ECO:0000313" key="2">
    <source>
        <dbReference type="EMBL" id="KAD3066986.1"/>
    </source>
</evidence>
<dbReference type="OrthoDB" id="1909691at2759"/>
<accession>A0A5N6M082</accession>
<dbReference type="AlphaFoldDB" id="A0A5N6M082"/>
<feature type="domain" description="Mechanosensitive channel protein 2/3 transmembrane" evidence="1">
    <location>
        <begin position="325"/>
        <end position="370"/>
    </location>
</feature>
<name>A0A5N6M082_9ASTR</name>
<dbReference type="PANTHER" id="PTHR34222">
    <property type="entry name" value="GAG_PRE-INTEGRS DOMAIN-CONTAINING PROTEIN"/>
    <property type="match status" value="1"/>
</dbReference>